<evidence type="ECO:0000256" key="7">
    <source>
        <dbReference type="ARBA" id="ARBA00023033"/>
    </source>
</evidence>
<evidence type="ECO:0000256" key="5">
    <source>
        <dbReference type="ARBA" id="ARBA00023002"/>
    </source>
</evidence>
<dbReference type="InterPro" id="IPR036396">
    <property type="entry name" value="Cyt_P450_sf"/>
</dbReference>
<evidence type="ECO:0000256" key="6">
    <source>
        <dbReference type="ARBA" id="ARBA00023004"/>
    </source>
</evidence>
<dbReference type="HOGENOM" id="CLU_001570_4_0_1"/>
<reference evidence="10" key="2">
    <citation type="submission" date="2015-03" db="UniProtKB">
        <authorList>
            <consortium name="EnsemblPlants"/>
        </authorList>
    </citation>
    <scope>IDENTIFICATION</scope>
</reference>
<dbReference type="InterPro" id="IPR050651">
    <property type="entry name" value="Plant_Cytochrome_P450_Monoox"/>
</dbReference>
<protein>
    <submittedName>
        <fullName evidence="10">Uncharacterized protein</fullName>
    </submittedName>
</protein>
<comment type="similarity">
    <text evidence="2 9">Belongs to the cytochrome P450 family.</text>
</comment>
<evidence type="ECO:0000256" key="3">
    <source>
        <dbReference type="ARBA" id="ARBA00022617"/>
    </source>
</evidence>
<organism evidence="10 11">
    <name type="scientific">Brassica oleracea var. oleracea</name>
    <dbReference type="NCBI Taxonomy" id="109376"/>
    <lineage>
        <taxon>Eukaryota</taxon>
        <taxon>Viridiplantae</taxon>
        <taxon>Streptophyta</taxon>
        <taxon>Embryophyta</taxon>
        <taxon>Tracheophyta</taxon>
        <taxon>Spermatophyta</taxon>
        <taxon>Magnoliopsida</taxon>
        <taxon>eudicotyledons</taxon>
        <taxon>Gunneridae</taxon>
        <taxon>Pentapetalae</taxon>
        <taxon>rosids</taxon>
        <taxon>malvids</taxon>
        <taxon>Brassicales</taxon>
        <taxon>Brassicaceae</taxon>
        <taxon>Brassiceae</taxon>
        <taxon>Brassica</taxon>
    </lineage>
</organism>
<keyword evidence="11" id="KW-1185">Reference proteome</keyword>
<accession>A0A0D3BIU8</accession>
<dbReference type="AlphaFoldDB" id="A0A0D3BIU8"/>
<keyword evidence="4 8" id="KW-0479">Metal-binding</keyword>
<keyword evidence="3 8" id="KW-0349">Heme</keyword>
<evidence type="ECO:0000256" key="1">
    <source>
        <dbReference type="ARBA" id="ARBA00001971"/>
    </source>
</evidence>
<comment type="cofactor">
    <cofactor evidence="1 8">
        <name>heme</name>
        <dbReference type="ChEBI" id="CHEBI:30413"/>
    </cofactor>
</comment>
<sequence>MAEVLGPVFAMKLGSYKVLIISSQEVAKECYTVHDKVIDRIDLTASKILGYDVSFLTFSPCGPYWKGMRKIATSELFSTATIDKFKGSREREVDMAFKDLYMRYEGGAKKGVVLVDMKRALQDLVANMSLMMIAGKRYFGAAPNCEAGEARRYGKLIQDYFDYFGLYLLSDKIKKDMKRTAKELDEVVESWVEEHKKRRDECEKHYLDLLIEIFKNREIPGTTHDAHTTTKAICLNMVFAGSEPAIVVLVWAVSLLVNNPHELRKAQEELDQKIGRDRVETLRLYPPLPLTAYRYVMEGFDIANGNFHVPAGTRVLVNEWKVQRDPNFWLEQELFKPERVLTSQEIENNVSGMGMLFPFGLGRRSCPAIPLGMRMVHYVLARFLHSFDLATPFGQDVDMTESNGFVNLKASPLQVLINPRLPKSLYHVDRKV</sequence>
<dbReference type="PANTHER" id="PTHR47947">
    <property type="entry name" value="CYTOCHROME P450 82C3-RELATED"/>
    <property type="match status" value="1"/>
</dbReference>
<dbReference type="Gramene" id="Bo3g144080.1">
    <property type="protein sequence ID" value="Bo3g144080.1"/>
    <property type="gene ID" value="Bo3g144080"/>
</dbReference>
<dbReference type="STRING" id="109376.A0A0D3BIU8"/>
<reference evidence="10 11" key="1">
    <citation type="journal article" date="2014" name="Genome Biol.">
        <title>Transcriptome and methylome profiling reveals relics of genome dominance in the mesopolyploid Brassica oleracea.</title>
        <authorList>
            <person name="Parkin I.A."/>
            <person name="Koh C."/>
            <person name="Tang H."/>
            <person name="Robinson S.J."/>
            <person name="Kagale S."/>
            <person name="Clarke W.E."/>
            <person name="Town C.D."/>
            <person name="Nixon J."/>
            <person name="Krishnakumar V."/>
            <person name="Bidwell S.L."/>
            <person name="Denoeud F."/>
            <person name="Belcram H."/>
            <person name="Links M.G."/>
            <person name="Just J."/>
            <person name="Clarke C."/>
            <person name="Bender T."/>
            <person name="Huebert T."/>
            <person name="Mason A.S."/>
            <person name="Pires J.C."/>
            <person name="Barker G."/>
            <person name="Moore J."/>
            <person name="Walley P.G."/>
            <person name="Manoli S."/>
            <person name="Batley J."/>
            <person name="Edwards D."/>
            <person name="Nelson M.N."/>
            <person name="Wang X."/>
            <person name="Paterson A.H."/>
            <person name="King G."/>
            <person name="Bancroft I."/>
            <person name="Chalhoub B."/>
            <person name="Sharpe A.G."/>
        </authorList>
    </citation>
    <scope>NUCLEOTIDE SEQUENCE</scope>
    <source>
        <strain evidence="10 11">cv. TO1000</strain>
    </source>
</reference>
<dbReference type="InterPro" id="IPR017972">
    <property type="entry name" value="Cyt_P450_CS"/>
</dbReference>
<evidence type="ECO:0000256" key="4">
    <source>
        <dbReference type="ARBA" id="ARBA00022723"/>
    </source>
</evidence>
<dbReference type="Proteomes" id="UP000032141">
    <property type="component" value="Chromosome C3"/>
</dbReference>
<evidence type="ECO:0000256" key="2">
    <source>
        <dbReference type="ARBA" id="ARBA00010617"/>
    </source>
</evidence>
<keyword evidence="6 8" id="KW-0408">Iron</keyword>
<evidence type="ECO:0000256" key="9">
    <source>
        <dbReference type="RuleBase" id="RU000461"/>
    </source>
</evidence>
<dbReference type="EnsemblPlants" id="Bo3g144080.1">
    <property type="protein sequence ID" value="Bo3g144080.1"/>
    <property type="gene ID" value="Bo3g144080"/>
</dbReference>
<dbReference type="Gene3D" id="1.10.630.10">
    <property type="entry name" value="Cytochrome P450"/>
    <property type="match status" value="1"/>
</dbReference>
<keyword evidence="5 9" id="KW-0560">Oxidoreductase</keyword>
<dbReference type="GO" id="GO:0016705">
    <property type="term" value="F:oxidoreductase activity, acting on paired donors, with incorporation or reduction of molecular oxygen"/>
    <property type="evidence" value="ECO:0007669"/>
    <property type="project" value="InterPro"/>
</dbReference>
<proteinExistence type="inferred from homology"/>
<dbReference type="GO" id="GO:0020037">
    <property type="term" value="F:heme binding"/>
    <property type="evidence" value="ECO:0007669"/>
    <property type="project" value="InterPro"/>
</dbReference>
<dbReference type="GO" id="GO:0004497">
    <property type="term" value="F:monooxygenase activity"/>
    <property type="evidence" value="ECO:0007669"/>
    <property type="project" value="UniProtKB-KW"/>
</dbReference>
<dbReference type="InterPro" id="IPR001128">
    <property type="entry name" value="Cyt_P450"/>
</dbReference>
<dbReference type="PANTHER" id="PTHR47947:SF29">
    <property type="entry name" value="CYTOCHROME P450 CYP82D47-LIKE"/>
    <property type="match status" value="1"/>
</dbReference>
<name>A0A0D3BIU8_BRAOL</name>
<dbReference type="PROSITE" id="PS00086">
    <property type="entry name" value="CYTOCHROME_P450"/>
    <property type="match status" value="1"/>
</dbReference>
<dbReference type="PRINTS" id="PR00463">
    <property type="entry name" value="EP450I"/>
</dbReference>
<evidence type="ECO:0000313" key="11">
    <source>
        <dbReference type="Proteomes" id="UP000032141"/>
    </source>
</evidence>
<keyword evidence="7 9" id="KW-0503">Monooxygenase</keyword>
<dbReference type="SUPFAM" id="SSF48264">
    <property type="entry name" value="Cytochrome P450"/>
    <property type="match status" value="1"/>
</dbReference>
<dbReference type="GO" id="GO:0005506">
    <property type="term" value="F:iron ion binding"/>
    <property type="evidence" value="ECO:0007669"/>
    <property type="project" value="InterPro"/>
</dbReference>
<feature type="binding site" description="axial binding residue" evidence="8">
    <location>
        <position position="366"/>
    </location>
    <ligand>
        <name>heme</name>
        <dbReference type="ChEBI" id="CHEBI:30413"/>
    </ligand>
    <ligandPart>
        <name>Fe</name>
        <dbReference type="ChEBI" id="CHEBI:18248"/>
    </ligandPart>
</feature>
<dbReference type="eggNOG" id="KOG0156">
    <property type="taxonomic scope" value="Eukaryota"/>
</dbReference>
<dbReference type="Pfam" id="PF00067">
    <property type="entry name" value="p450"/>
    <property type="match status" value="1"/>
</dbReference>
<evidence type="ECO:0000313" key="10">
    <source>
        <dbReference type="EnsemblPlants" id="Bo3g144080.1"/>
    </source>
</evidence>
<dbReference type="InterPro" id="IPR002401">
    <property type="entry name" value="Cyt_P450_E_grp-I"/>
</dbReference>
<evidence type="ECO:0000256" key="8">
    <source>
        <dbReference type="PIRSR" id="PIRSR602401-1"/>
    </source>
</evidence>